<dbReference type="SMART" id="SM00387">
    <property type="entry name" value="HATPase_c"/>
    <property type="match status" value="1"/>
</dbReference>
<dbReference type="Gene3D" id="1.10.287.130">
    <property type="match status" value="1"/>
</dbReference>
<keyword evidence="4" id="KW-0808">Transferase</keyword>
<keyword evidence="7" id="KW-0067">ATP-binding</keyword>
<dbReference type="InterPro" id="IPR003661">
    <property type="entry name" value="HisK_dim/P_dom"/>
</dbReference>
<evidence type="ECO:0000256" key="8">
    <source>
        <dbReference type="ARBA" id="ARBA00023012"/>
    </source>
</evidence>
<dbReference type="Proteomes" id="UP000001635">
    <property type="component" value="Chromosome"/>
</dbReference>
<dbReference type="RefSeq" id="WP_014018984.1">
    <property type="nucleotide sequence ID" value="NC_015914.1"/>
</dbReference>
<evidence type="ECO:0000313" key="12">
    <source>
        <dbReference type="EMBL" id="AEL24687.1"/>
    </source>
</evidence>
<comment type="catalytic activity">
    <reaction evidence="1">
        <text>ATP + protein L-histidine = ADP + protein N-phospho-L-histidine.</text>
        <dbReference type="EC" id="2.7.13.3"/>
    </reaction>
</comment>
<dbReference type="Gene3D" id="2.60.40.2380">
    <property type="match status" value="1"/>
</dbReference>
<dbReference type="SUPFAM" id="SSF47384">
    <property type="entry name" value="Homodimeric domain of signal transducing histidine kinase"/>
    <property type="match status" value="1"/>
</dbReference>
<sequence length="712" mass="81028">MKKNNPYFKYAALTFLLLVVLIIPTIYFLGMLKQDDEFRFSHYTYYVGDNTSVKNELNLNTFDSTAFGGIDLGAINNNLFVKLDLNDFNWLNSDSLYILELTNPGFREVEMFRFDTEGNLVYKEIAGTIVGNSNPLKNPSPFFNIKLDGELNSSIVLRIASQVPLKFEAYIFPYSSYFQNYSFRLIIISVYFGIMIALFIYNLILYFSVKDKVYLFYCFYILFIALAQLSISGHSFFLLGENAFLYEISIIGFTTLSSIFVIPFIQLFLKTDEYVPKYEKYLYLIPISYIVALVLRVLGVIEISYSIMDLNGLILAICFFTIGIIAAKGGYRSAYFFLLAWSFLLIGLVVYILHNLMIINLGSFANAPLLAGTAIEALLLSFALADKINILKKEKEKEQIDKLEAVKENERLIKEQNIYLEKMVKSRTEELELTLKNLQNTQTQLVNQEKMASLGQLTAGIAHEINNPINFVSSNISPLKRDMKDILELMDVYREKGKLEFSEESKEEIEELEEDIEFEYLLEEVDQLLTGMEDGAKRTVEIVRGLKLFSRVDEQDVKEVDLREGLDSTLILLNSTISGRIKVNKNYEEIPMVECLAGKINQVFMNIISNAIHALLDHPIEGREPELTINTSFKNGFVMIEIKDNGIGMPESVKEKIFDPFFTTKAVGKGTGLGLSIVYTIILENHKGTLEVESEENVGTVFYIGLPVNQKG</sequence>
<dbReference type="InterPro" id="IPR004358">
    <property type="entry name" value="Sig_transdc_His_kin-like_C"/>
</dbReference>
<protein>
    <recommendedName>
        <fullName evidence="2">histidine kinase</fullName>
        <ecNumber evidence="2">2.7.13.3</ecNumber>
    </recommendedName>
</protein>
<feature type="transmembrane region" description="Helical" evidence="10">
    <location>
        <begin position="365"/>
        <end position="385"/>
    </location>
</feature>
<dbReference type="Pfam" id="PF07695">
    <property type="entry name" value="7TMR-DISM_7TM"/>
    <property type="match status" value="1"/>
</dbReference>
<evidence type="ECO:0000256" key="9">
    <source>
        <dbReference type="SAM" id="Coils"/>
    </source>
</evidence>
<dbReference type="InterPro" id="IPR011623">
    <property type="entry name" value="7TMR_DISM_rcpt_extracell_dom1"/>
</dbReference>
<feature type="transmembrane region" description="Helical" evidence="10">
    <location>
        <begin position="281"/>
        <end position="301"/>
    </location>
</feature>
<keyword evidence="6 12" id="KW-0418">Kinase</keyword>
<organism evidence="12 13">
    <name type="scientific">Cyclobacterium marinum (strain ATCC 25205 / DSM 745 / LMG 13164 / NCIMB 1802)</name>
    <name type="common">Flectobacillus marinus</name>
    <dbReference type="NCBI Taxonomy" id="880070"/>
    <lineage>
        <taxon>Bacteria</taxon>
        <taxon>Pseudomonadati</taxon>
        <taxon>Bacteroidota</taxon>
        <taxon>Cytophagia</taxon>
        <taxon>Cytophagales</taxon>
        <taxon>Cyclobacteriaceae</taxon>
        <taxon>Cyclobacterium</taxon>
    </lineage>
</organism>
<dbReference type="EMBL" id="CP002955">
    <property type="protein sequence ID" value="AEL24687.1"/>
    <property type="molecule type" value="Genomic_DNA"/>
</dbReference>
<feature type="domain" description="Histidine kinase" evidence="11">
    <location>
        <begin position="460"/>
        <end position="710"/>
    </location>
</feature>
<evidence type="ECO:0000256" key="7">
    <source>
        <dbReference type="ARBA" id="ARBA00022840"/>
    </source>
</evidence>
<feature type="transmembrane region" description="Helical" evidence="10">
    <location>
        <begin position="307"/>
        <end position="327"/>
    </location>
</feature>
<dbReference type="GO" id="GO:0005524">
    <property type="term" value="F:ATP binding"/>
    <property type="evidence" value="ECO:0007669"/>
    <property type="project" value="UniProtKB-KW"/>
</dbReference>
<dbReference type="GO" id="GO:0000155">
    <property type="term" value="F:phosphorelay sensor kinase activity"/>
    <property type="evidence" value="ECO:0007669"/>
    <property type="project" value="InterPro"/>
</dbReference>
<keyword evidence="5" id="KW-0547">Nucleotide-binding</keyword>
<keyword evidence="8" id="KW-0902">Two-component regulatory system</keyword>
<gene>
    <name evidence="12" type="ordered locus">Cycma_0915</name>
</gene>
<dbReference type="PRINTS" id="PR00344">
    <property type="entry name" value="BCTRLSENSOR"/>
</dbReference>
<dbReference type="eggNOG" id="COG4191">
    <property type="taxonomic scope" value="Bacteria"/>
</dbReference>
<feature type="transmembrane region" description="Helical" evidence="10">
    <location>
        <begin position="183"/>
        <end position="207"/>
    </location>
</feature>
<feature type="transmembrane region" description="Helical" evidence="10">
    <location>
        <begin position="214"/>
        <end position="237"/>
    </location>
</feature>
<keyword evidence="10" id="KW-0812">Transmembrane</keyword>
<dbReference type="OrthoDB" id="9806995at2"/>
<feature type="transmembrane region" description="Helical" evidence="10">
    <location>
        <begin position="334"/>
        <end position="353"/>
    </location>
</feature>
<feature type="transmembrane region" description="Helical" evidence="10">
    <location>
        <begin position="7"/>
        <end position="29"/>
    </location>
</feature>
<dbReference type="PROSITE" id="PS50109">
    <property type="entry name" value="HIS_KIN"/>
    <property type="match status" value="1"/>
</dbReference>
<dbReference type="EC" id="2.7.13.3" evidence="2"/>
<dbReference type="Pfam" id="PF02518">
    <property type="entry name" value="HATPase_c"/>
    <property type="match status" value="1"/>
</dbReference>
<evidence type="ECO:0000256" key="5">
    <source>
        <dbReference type="ARBA" id="ARBA00022741"/>
    </source>
</evidence>
<keyword evidence="13" id="KW-1185">Reference proteome</keyword>
<dbReference type="STRING" id="880070.Cycma_0915"/>
<evidence type="ECO:0000256" key="10">
    <source>
        <dbReference type="SAM" id="Phobius"/>
    </source>
</evidence>
<evidence type="ECO:0000256" key="2">
    <source>
        <dbReference type="ARBA" id="ARBA00012438"/>
    </source>
</evidence>
<evidence type="ECO:0000256" key="1">
    <source>
        <dbReference type="ARBA" id="ARBA00000085"/>
    </source>
</evidence>
<dbReference type="InterPro" id="IPR005467">
    <property type="entry name" value="His_kinase_dom"/>
</dbReference>
<feature type="coiled-coil region" evidence="9">
    <location>
        <begin position="388"/>
        <end position="448"/>
    </location>
</feature>
<dbReference type="HOGENOM" id="CLU_000445_105_2_10"/>
<reference evidence="13" key="1">
    <citation type="submission" date="2011-07" db="EMBL/GenBank/DDBJ databases">
        <title>The complete genome of Cyclobacterium marinum DSM 745.</title>
        <authorList>
            <person name="Lucas S."/>
            <person name="Han J."/>
            <person name="Lapidus A."/>
            <person name="Bruce D."/>
            <person name="Goodwin L."/>
            <person name="Pitluck S."/>
            <person name="Peters L."/>
            <person name="Kyrpides N."/>
            <person name="Mavromatis K."/>
            <person name="Ivanova N."/>
            <person name="Ovchinnikova G."/>
            <person name="Chertkov O."/>
            <person name="Detter J.C."/>
            <person name="Tapia R."/>
            <person name="Han C."/>
            <person name="Land M."/>
            <person name="Hauser L."/>
            <person name="Markowitz V."/>
            <person name="Cheng J.-F."/>
            <person name="Hugenholtz P."/>
            <person name="Woyke T."/>
            <person name="Wu D."/>
            <person name="Tindall B."/>
            <person name="Schuetze A."/>
            <person name="Brambilla E."/>
            <person name="Klenk H.-P."/>
            <person name="Eisen J.A."/>
        </authorList>
    </citation>
    <scope>NUCLEOTIDE SEQUENCE [LARGE SCALE GENOMIC DNA]</scope>
    <source>
        <strain evidence="13">ATCC 25205 / DSM 745 / LMG 13164 / NCIMB 1802</strain>
    </source>
</reference>
<dbReference type="InterPro" id="IPR036890">
    <property type="entry name" value="HATPase_C_sf"/>
</dbReference>
<dbReference type="PANTHER" id="PTHR43065:SF10">
    <property type="entry name" value="PEROXIDE STRESS-ACTIVATED HISTIDINE KINASE MAK3"/>
    <property type="match status" value="1"/>
</dbReference>
<dbReference type="PANTHER" id="PTHR43065">
    <property type="entry name" value="SENSOR HISTIDINE KINASE"/>
    <property type="match status" value="1"/>
</dbReference>
<evidence type="ECO:0000259" key="11">
    <source>
        <dbReference type="PROSITE" id="PS50109"/>
    </source>
</evidence>
<keyword evidence="10" id="KW-0472">Membrane</keyword>
<dbReference type="CDD" id="cd00082">
    <property type="entry name" value="HisKA"/>
    <property type="match status" value="1"/>
</dbReference>
<dbReference type="SMART" id="SM00388">
    <property type="entry name" value="HisKA"/>
    <property type="match status" value="1"/>
</dbReference>
<proteinExistence type="predicted"/>
<name>G0J4M2_CYCMS</name>
<evidence type="ECO:0000313" key="13">
    <source>
        <dbReference type="Proteomes" id="UP000001635"/>
    </source>
</evidence>
<dbReference type="AlphaFoldDB" id="G0J4M2"/>
<keyword evidence="3" id="KW-0597">Phosphoprotein</keyword>
<dbReference type="InterPro" id="IPR036097">
    <property type="entry name" value="HisK_dim/P_sf"/>
</dbReference>
<keyword evidence="10" id="KW-1133">Transmembrane helix</keyword>
<keyword evidence="9" id="KW-0175">Coiled coil</keyword>
<dbReference type="Gene3D" id="3.30.565.10">
    <property type="entry name" value="Histidine kinase-like ATPase, C-terminal domain"/>
    <property type="match status" value="1"/>
</dbReference>
<dbReference type="SUPFAM" id="SSF55874">
    <property type="entry name" value="ATPase domain of HSP90 chaperone/DNA topoisomerase II/histidine kinase"/>
    <property type="match status" value="1"/>
</dbReference>
<dbReference type="KEGG" id="cmr:Cycma_0915"/>
<evidence type="ECO:0000256" key="3">
    <source>
        <dbReference type="ARBA" id="ARBA00022553"/>
    </source>
</evidence>
<feature type="transmembrane region" description="Helical" evidence="10">
    <location>
        <begin position="243"/>
        <end position="269"/>
    </location>
</feature>
<dbReference type="InterPro" id="IPR003594">
    <property type="entry name" value="HATPase_dom"/>
</dbReference>
<accession>G0J4M2</accession>
<evidence type="ECO:0000256" key="6">
    <source>
        <dbReference type="ARBA" id="ARBA00022777"/>
    </source>
</evidence>
<evidence type="ECO:0000256" key="4">
    <source>
        <dbReference type="ARBA" id="ARBA00022679"/>
    </source>
</evidence>